<reference evidence="1 2" key="1">
    <citation type="submission" date="2018-01" db="EMBL/GenBank/DDBJ databases">
        <title>Whole genome analyses suggest that Burkholderia sensu lato contains two further novel genera in the rhizoxinica-symbiotica group Mycetohabitans gen. nov., and Trinickia gen. nov.: implications for the evolution of diazotrophy and nodulation in the Burkholderiaceae.</title>
        <authorList>
            <person name="Estrada-de los Santos P."/>
            <person name="Palmer M."/>
            <person name="Chavez-Ramirez B."/>
            <person name="Beukes C."/>
            <person name="Steenkamp E.T."/>
            <person name="Hirsch A.M."/>
            <person name="Manyaka P."/>
            <person name="Maluk M."/>
            <person name="Lafos M."/>
            <person name="Crook M."/>
            <person name="Gross E."/>
            <person name="Simon M.F."/>
            <person name="Bueno dos Reis Junior F."/>
            <person name="Poole P.S."/>
            <person name="Venter S.N."/>
            <person name="James E.K."/>
        </authorList>
    </citation>
    <scope>NUCLEOTIDE SEQUENCE [LARGE SCALE GENOMIC DNA]</scope>
    <source>
        <strain evidence="1 2">GP25-8</strain>
    </source>
</reference>
<accession>A0A2N7WCH6</accession>
<dbReference type="Proteomes" id="UP000235347">
    <property type="component" value="Unassembled WGS sequence"/>
</dbReference>
<evidence type="ECO:0000313" key="1">
    <source>
        <dbReference type="EMBL" id="PMS27106.1"/>
    </source>
</evidence>
<dbReference type="EMBL" id="PNYB01000003">
    <property type="protein sequence ID" value="PMS27106.1"/>
    <property type="molecule type" value="Genomic_DNA"/>
</dbReference>
<gene>
    <name evidence="1" type="ORF">C0Z19_04940</name>
</gene>
<evidence type="ECO:0000313" key="2">
    <source>
        <dbReference type="Proteomes" id="UP000235347"/>
    </source>
</evidence>
<organism evidence="1 2">
    <name type="scientific">Trinickia soli</name>
    <dbReference type="NCBI Taxonomy" id="380675"/>
    <lineage>
        <taxon>Bacteria</taxon>
        <taxon>Pseudomonadati</taxon>
        <taxon>Pseudomonadota</taxon>
        <taxon>Betaproteobacteria</taxon>
        <taxon>Burkholderiales</taxon>
        <taxon>Burkholderiaceae</taxon>
        <taxon>Trinickia</taxon>
    </lineage>
</organism>
<proteinExistence type="predicted"/>
<sequence length="91" mass="10084">MMRPLFPLGQIVATRAVFAHLEQHNANPTPYVARHASGDWGSVLAEDARANHSAVEHGARIVSSYNIAGKRVWIITEADRSVTTLLFPEEY</sequence>
<name>A0A2N7WCH6_9BURK</name>
<comment type="caution">
    <text evidence="1">The sequence shown here is derived from an EMBL/GenBank/DDBJ whole genome shotgun (WGS) entry which is preliminary data.</text>
</comment>
<protein>
    <recommendedName>
        <fullName evidence="3">Type I restriction endonuclease subunit M</fullName>
    </recommendedName>
</protein>
<evidence type="ECO:0008006" key="3">
    <source>
        <dbReference type="Google" id="ProtNLM"/>
    </source>
</evidence>
<keyword evidence="2" id="KW-1185">Reference proteome</keyword>
<dbReference type="AlphaFoldDB" id="A0A2N7WCH6"/>